<dbReference type="AlphaFoldDB" id="A0A1I1AWL8"/>
<feature type="compositionally biased region" description="Basic and acidic residues" evidence="1">
    <location>
        <begin position="106"/>
        <end position="128"/>
    </location>
</feature>
<dbReference type="Proteomes" id="UP000198619">
    <property type="component" value="Unassembled WGS sequence"/>
</dbReference>
<keyword evidence="3" id="KW-1185">Reference proteome</keyword>
<feature type="compositionally biased region" description="Basic residues" evidence="1">
    <location>
        <begin position="129"/>
        <end position="139"/>
    </location>
</feature>
<dbReference type="EMBL" id="FOKI01000048">
    <property type="protein sequence ID" value="SFB41932.1"/>
    <property type="molecule type" value="Genomic_DNA"/>
</dbReference>
<dbReference type="STRING" id="84698.SAMN04488528_104817"/>
<sequence>MSSIKLTVIFEEPFWIGVFESYEDYSYKVCKITFGAEPKDEEVYDFILNNFYHLNFSNEIKVDSKDISVKRENPKRLQRRIKKETKVKGIGTKAQIALKEQYEENKISNKKRTKEEKREVEQRKFELKQRKKHEKHKGH</sequence>
<evidence type="ECO:0000313" key="2">
    <source>
        <dbReference type="EMBL" id="SFB41932.1"/>
    </source>
</evidence>
<gene>
    <name evidence="2" type="ORF">SAMN04488528_104817</name>
</gene>
<evidence type="ECO:0008006" key="4">
    <source>
        <dbReference type="Google" id="ProtNLM"/>
    </source>
</evidence>
<dbReference type="Pfam" id="PF11208">
    <property type="entry name" value="DUF2992"/>
    <property type="match status" value="1"/>
</dbReference>
<dbReference type="PIRSF" id="PIRSF021328">
    <property type="entry name" value="UCP021328"/>
    <property type="match status" value="1"/>
</dbReference>
<dbReference type="InterPro" id="IPR016787">
    <property type="entry name" value="UCP021328"/>
</dbReference>
<feature type="region of interest" description="Disordered" evidence="1">
    <location>
        <begin position="106"/>
        <end position="139"/>
    </location>
</feature>
<proteinExistence type="predicted"/>
<dbReference type="RefSeq" id="WP_090042983.1">
    <property type="nucleotide sequence ID" value="NZ_FOKI01000048.1"/>
</dbReference>
<reference evidence="2 3" key="1">
    <citation type="submission" date="2016-10" db="EMBL/GenBank/DDBJ databases">
        <authorList>
            <person name="de Groot N.N."/>
        </authorList>
    </citation>
    <scope>NUCLEOTIDE SEQUENCE [LARGE SCALE GENOMIC DNA]</scope>
    <source>
        <strain evidence="2 3">DSM 12271</strain>
    </source>
</reference>
<protein>
    <recommendedName>
        <fullName evidence="4">DUF2992 domain-containing protein</fullName>
    </recommendedName>
</protein>
<evidence type="ECO:0000313" key="3">
    <source>
        <dbReference type="Proteomes" id="UP000198619"/>
    </source>
</evidence>
<organism evidence="2 3">
    <name type="scientific">Clostridium frigidicarnis</name>
    <dbReference type="NCBI Taxonomy" id="84698"/>
    <lineage>
        <taxon>Bacteria</taxon>
        <taxon>Bacillati</taxon>
        <taxon>Bacillota</taxon>
        <taxon>Clostridia</taxon>
        <taxon>Eubacteriales</taxon>
        <taxon>Clostridiaceae</taxon>
        <taxon>Clostridium</taxon>
    </lineage>
</organism>
<dbReference type="OrthoDB" id="4570726at2"/>
<accession>A0A1I1AWL8</accession>
<evidence type="ECO:0000256" key="1">
    <source>
        <dbReference type="SAM" id="MobiDB-lite"/>
    </source>
</evidence>
<name>A0A1I1AWL8_9CLOT</name>